<protein>
    <recommendedName>
        <fullName evidence="5">UspA domain-containing protein</fullName>
    </recommendedName>
</protein>
<sequence length="311" mass="34304">MTGADPIPENVKGHPMTQPGQTPPRKILLATDLSCRCDRALDRAVQLSQEWQAELIAAYVVDPAQNRQYRFDRTPASWRRLPSPVERMRWRLKRDLGAAAEFIRVIVEEGEPGETLLAIAAREGCDLIVTGIARDETLGRMILGSTVNRLVRGSPVPVLVVHDRALRSYRSIVVATDFSEASLQALLTTSALFPARDLTLFHAYDVPFSGMLDERDYVRNLRTMEKDLGTKFLSDERVDAGVRAGADVVIEHGTPGRLLADYVENEHADLTVIGSHGRGVLFDALIGSTAQSLIESLEGDLLVVHYRPGKG</sequence>
<dbReference type="Gene3D" id="3.40.50.620">
    <property type="entry name" value="HUPs"/>
    <property type="match status" value="2"/>
</dbReference>
<dbReference type="PANTHER" id="PTHR46268:SF27">
    <property type="entry name" value="UNIVERSAL STRESS PROTEIN RV2623"/>
    <property type="match status" value="1"/>
</dbReference>
<evidence type="ECO:0000256" key="2">
    <source>
        <dbReference type="ARBA" id="ARBA00022741"/>
    </source>
</evidence>
<feature type="domain" description="UspA" evidence="5">
    <location>
        <begin position="25"/>
        <end position="162"/>
    </location>
</feature>
<dbReference type="PATRIC" id="fig|1331060.3.peg.4955"/>
<dbReference type="OrthoDB" id="5564966at2"/>
<evidence type="ECO:0000256" key="4">
    <source>
        <dbReference type="SAM" id="MobiDB-lite"/>
    </source>
</evidence>
<dbReference type="InterPro" id="IPR014729">
    <property type="entry name" value="Rossmann-like_a/b/a_fold"/>
</dbReference>
<dbReference type="InterPro" id="IPR006015">
    <property type="entry name" value="Universal_stress_UspA"/>
</dbReference>
<evidence type="ECO:0000259" key="5">
    <source>
        <dbReference type="Pfam" id="PF00582"/>
    </source>
</evidence>
<evidence type="ECO:0000256" key="1">
    <source>
        <dbReference type="ARBA" id="ARBA00008791"/>
    </source>
</evidence>
<organism evidence="6 7">
    <name type="scientific">Sphingobium lactosutens DS20</name>
    <dbReference type="NCBI Taxonomy" id="1331060"/>
    <lineage>
        <taxon>Bacteria</taxon>
        <taxon>Pseudomonadati</taxon>
        <taxon>Pseudomonadota</taxon>
        <taxon>Alphaproteobacteria</taxon>
        <taxon>Sphingomonadales</taxon>
        <taxon>Sphingomonadaceae</taxon>
        <taxon>Sphingobium</taxon>
    </lineage>
</organism>
<proteinExistence type="inferred from homology"/>
<keyword evidence="2" id="KW-0547">Nucleotide-binding</keyword>
<feature type="domain" description="UspA" evidence="5">
    <location>
        <begin position="169"/>
        <end position="305"/>
    </location>
</feature>
<name>T0HCU6_9SPHN</name>
<dbReference type="PRINTS" id="PR01438">
    <property type="entry name" value="UNVRSLSTRESS"/>
</dbReference>
<evidence type="ECO:0000256" key="3">
    <source>
        <dbReference type="ARBA" id="ARBA00022840"/>
    </source>
</evidence>
<dbReference type="RefSeq" id="WP_021228535.1">
    <property type="nucleotide sequence ID" value="NZ_ATDP01000109.1"/>
</dbReference>
<keyword evidence="7" id="KW-1185">Reference proteome</keyword>
<dbReference type="eggNOG" id="COG0589">
    <property type="taxonomic scope" value="Bacteria"/>
</dbReference>
<dbReference type="SUPFAM" id="SSF52402">
    <property type="entry name" value="Adenine nucleotide alpha hydrolases-like"/>
    <property type="match status" value="2"/>
</dbReference>
<dbReference type="Pfam" id="PF00582">
    <property type="entry name" value="Usp"/>
    <property type="match status" value="2"/>
</dbReference>
<dbReference type="Proteomes" id="UP000015531">
    <property type="component" value="Unassembled WGS sequence"/>
</dbReference>
<comment type="caution">
    <text evidence="6">The sequence shown here is derived from an EMBL/GenBank/DDBJ whole genome shotgun (WGS) entry which is preliminary data.</text>
</comment>
<comment type="similarity">
    <text evidence="1">Belongs to the universal stress protein A family.</text>
</comment>
<keyword evidence="3" id="KW-0067">ATP-binding</keyword>
<dbReference type="EMBL" id="ATDP01000109">
    <property type="protein sequence ID" value="EQB10792.1"/>
    <property type="molecule type" value="Genomic_DNA"/>
</dbReference>
<dbReference type="InterPro" id="IPR006016">
    <property type="entry name" value="UspA"/>
</dbReference>
<evidence type="ECO:0000313" key="6">
    <source>
        <dbReference type="EMBL" id="EQB10792.1"/>
    </source>
</evidence>
<evidence type="ECO:0000313" key="7">
    <source>
        <dbReference type="Proteomes" id="UP000015531"/>
    </source>
</evidence>
<reference evidence="6 7" key="1">
    <citation type="journal article" date="2013" name="Genome Announc.">
        <title>Draft Genome Sequence of Sphingobium lactosutens Strain DS20T, Isolated from a Hexachlorocyclohexane Dumpsite.</title>
        <authorList>
            <person name="Kumar R."/>
            <person name="Dwivedi V."/>
            <person name="Negi V."/>
            <person name="Khurana J.P."/>
            <person name="Lal R."/>
        </authorList>
    </citation>
    <scope>NUCLEOTIDE SEQUENCE [LARGE SCALE GENOMIC DNA]</scope>
    <source>
        <strain evidence="6 7">DS20</strain>
    </source>
</reference>
<dbReference type="AlphaFoldDB" id="T0HCU6"/>
<accession>T0HCU6</accession>
<dbReference type="GO" id="GO:0005524">
    <property type="term" value="F:ATP binding"/>
    <property type="evidence" value="ECO:0007669"/>
    <property type="project" value="UniProtKB-KW"/>
</dbReference>
<dbReference type="PANTHER" id="PTHR46268">
    <property type="entry name" value="STRESS RESPONSE PROTEIN NHAX"/>
    <property type="match status" value="1"/>
</dbReference>
<feature type="region of interest" description="Disordered" evidence="4">
    <location>
        <begin position="1"/>
        <end position="24"/>
    </location>
</feature>
<dbReference type="CDD" id="cd00293">
    <property type="entry name" value="USP-like"/>
    <property type="match status" value="2"/>
</dbReference>
<gene>
    <name evidence="6" type="ORF">RLDS_25490</name>
</gene>